<evidence type="ECO:0000313" key="2">
    <source>
        <dbReference type="Proteomes" id="UP000298225"/>
    </source>
</evidence>
<protein>
    <submittedName>
        <fullName evidence="1">Uncharacterized protein</fullName>
    </submittedName>
</protein>
<gene>
    <name evidence="1" type="ORF">E4K66_30795</name>
</gene>
<comment type="caution">
    <text evidence="1">The sequence shown here is derived from an EMBL/GenBank/DDBJ whole genome shotgun (WGS) entry which is preliminary data.</text>
</comment>
<organism evidence="1 2">
    <name type="scientific">Bradyrhizobium frederickii</name>
    <dbReference type="NCBI Taxonomy" id="2560054"/>
    <lineage>
        <taxon>Bacteria</taxon>
        <taxon>Pseudomonadati</taxon>
        <taxon>Pseudomonadota</taxon>
        <taxon>Alphaproteobacteria</taxon>
        <taxon>Hyphomicrobiales</taxon>
        <taxon>Nitrobacteraceae</taxon>
        <taxon>Bradyrhizobium</taxon>
    </lineage>
</organism>
<dbReference type="EMBL" id="SPQU01000020">
    <property type="protein sequence ID" value="TFV34557.1"/>
    <property type="molecule type" value="Genomic_DNA"/>
</dbReference>
<dbReference type="OrthoDB" id="8398988at2"/>
<dbReference type="AlphaFoldDB" id="A0A4Y9KVU3"/>
<accession>A0A4Y9KVU3</accession>
<proteinExistence type="predicted"/>
<sequence length="127" mass="13351">MTVLDAAGAIAQLDRFLAARGSGDIVLTREDDDGNVIATVTCRARVDRTKADDAPAGIKPSGFNLIISPTPLLAAGWPDGDPANIVPIENAGDKVALDGDGRRQTVVWCDPKMIAGRVVRIDMRISG</sequence>
<dbReference type="Proteomes" id="UP000298225">
    <property type="component" value="Unassembled WGS sequence"/>
</dbReference>
<evidence type="ECO:0000313" key="1">
    <source>
        <dbReference type="EMBL" id="TFV34557.1"/>
    </source>
</evidence>
<reference evidence="1 2" key="1">
    <citation type="submission" date="2019-03" db="EMBL/GenBank/DDBJ databases">
        <title>Bradyrhizobium strains diversity isolated from Chamaecrista fasciculata.</title>
        <authorList>
            <person name="Urquiaga M.C.O."/>
            <person name="Hungria M."/>
            <person name="Delamuta J.R.M."/>
        </authorList>
    </citation>
    <scope>NUCLEOTIDE SEQUENCE [LARGE SCALE GENOMIC DNA]</scope>
    <source>
        <strain evidence="1 2">CNPSo 3424</strain>
    </source>
</reference>
<name>A0A4Y9KVU3_9BRAD</name>
<keyword evidence="2" id="KW-1185">Reference proteome</keyword>
<dbReference type="RefSeq" id="WP_135171246.1">
    <property type="nucleotide sequence ID" value="NZ_SPQU01000020.1"/>
</dbReference>